<evidence type="ECO:0000256" key="2">
    <source>
        <dbReference type="ARBA" id="ARBA00022643"/>
    </source>
</evidence>
<dbReference type="AlphaFoldDB" id="A0A1B7MKN7"/>
<evidence type="ECO:0000256" key="4">
    <source>
        <dbReference type="SAM" id="MobiDB-lite"/>
    </source>
</evidence>
<accession>A0A1B7MKN7</accession>
<dbReference type="InParanoid" id="A0A1B7MKN7"/>
<dbReference type="EMBL" id="KV448829">
    <property type="protein sequence ID" value="OAX33139.1"/>
    <property type="molecule type" value="Genomic_DNA"/>
</dbReference>
<dbReference type="PANTHER" id="PTHR47429:SF7">
    <property type="entry name" value="GATA-FACTOR"/>
    <property type="match status" value="1"/>
</dbReference>
<dbReference type="Proteomes" id="UP000092154">
    <property type="component" value="Unassembled WGS sequence"/>
</dbReference>
<evidence type="ECO:0000256" key="3">
    <source>
        <dbReference type="ARBA" id="ARBA00022991"/>
    </source>
</evidence>
<dbReference type="SUPFAM" id="SSF55785">
    <property type="entry name" value="PYP-like sensor domain (PAS domain)"/>
    <property type="match status" value="1"/>
</dbReference>
<dbReference type="InterPro" id="IPR000014">
    <property type="entry name" value="PAS"/>
</dbReference>
<dbReference type="OrthoDB" id="447251at2759"/>
<evidence type="ECO:0000313" key="7">
    <source>
        <dbReference type="Proteomes" id="UP000092154"/>
    </source>
</evidence>
<dbReference type="STRING" id="1314800.A0A1B7MKN7"/>
<keyword evidence="3" id="KW-0157">Chromophore</keyword>
<protein>
    <recommendedName>
        <fullName evidence="5">PAS domain-containing protein</fullName>
    </recommendedName>
</protein>
<gene>
    <name evidence="6" type="ORF">K503DRAFT_550172</name>
</gene>
<evidence type="ECO:0000259" key="5">
    <source>
        <dbReference type="PROSITE" id="PS50112"/>
    </source>
</evidence>
<dbReference type="GO" id="GO:0005634">
    <property type="term" value="C:nucleus"/>
    <property type="evidence" value="ECO:0007669"/>
    <property type="project" value="TreeGrafter"/>
</dbReference>
<dbReference type="Gene3D" id="3.30.450.20">
    <property type="entry name" value="PAS domain"/>
    <property type="match status" value="1"/>
</dbReference>
<feature type="domain" description="PAS" evidence="5">
    <location>
        <begin position="221"/>
        <end position="243"/>
    </location>
</feature>
<organism evidence="6 7">
    <name type="scientific">Rhizopogon vinicolor AM-OR11-026</name>
    <dbReference type="NCBI Taxonomy" id="1314800"/>
    <lineage>
        <taxon>Eukaryota</taxon>
        <taxon>Fungi</taxon>
        <taxon>Dikarya</taxon>
        <taxon>Basidiomycota</taxon>
        <taxon>Agaricomycotina</taxon>
        <taxon>Agaricomycetes</taxon>
        <taxon>Agaricomycetidae</taxon>
        <taxon>Boletales</taxon>
        <taxon>Suillineae</taxon>
        <taxon>Rhizopogonaceae</taxon>
        <taxon>Rhizopogon</taxon>
    </lineage>
</organism>
<feature type="compositionally biased region" description="Pro residues" evidence="4">
    <location>
        <begin position="137"/>
        <end position="149"/>
    </location>
</feature>
<sequence>MPFERYLRADDEQQPSQQYSNPYDYTDGHYSVDACSNDIQFQIPQFMYNGPPILAPGGGAEILPAGFLDSPGSFASSWFAKNGFALFHSSVSRNHSGVSVEESSRSTTAQSGSCCNNSYAVPHSVPYHQVNYSSHLSPPPAAPPPPPTRAPTSSAAGILNFNPAANPPSHLGLPVYSSSAFDVLSILSGVVSRPHPNIMLGPVDSSCSFTVADVRRHDCPIIYASPSFYHLTGYEEHEVLGRNCRFLQLPDGNVQKGEEGRFVTPSDVVAHLKKVLTADKECQTTIINYRKGGQSFINLVTVIPIRGGVSNCPEKADEVVYHVGFHVDLTERPDAILQQLHDGSYIVNYSMTANGLVPTLLGPPARGRPPCHLTAY</sequence>
<dbReference type="CDD" id="cd00130">
    <property type="entry name" value="PAS"/>
    <property type="match status" value="1"/>
</dbReference>
<dbReference type="InterPro" id="IPR035965">
    <property type="entry name" value="PAS-like_dom_sf"/>
</dbReference>
<name>A0A1B7MKN7_9AGAM</name>
<keyword evidence="7" id="KW-1185">Reference proteome</keyword>
<keyword evidence="1" id="KW-0285">Flavoprotein</keyword>
<proteinExistence type="predicted"/>
<evidence type="ECO:0000256" key="1">
    <source>
        <dbReference type="ARBA" id="ARBA00022630"/>
    </source>
</evidence>
<dbReference type="PROSITE" id="PS50112">
    <property type="entry name" value="PAS"/>
    <property type="match status" value="1"/>
</dbReference>
<evidence type="ECO:0000313" key="6">
    <source>
        <dbReference type="EMBL" id="OAX33139.1"/>
    </source>
</evidence>
<keyword evidence="2" id="KW-0288">FMN</keyword>
<dbReference type="PANTHER" id="PTHR47429">
    <property type="entry name" value="PROTEIN TWIN LOV 1"/>
    <property type="match status" value="1"/>
</dbReference>
<feature type="region of interest" description="Disordered" evidence="4">
    <location>
        <begin position="134"/>
        <end position="159"/>
    </location>
</feature>
<dbReference type="Pfam" id="PF13426">
    <property type="entry name" value="PAS_9"/>
    <property type="match status" value="1"/>
</dbReference>
<reference evidence="6 7" key="1">
    <citation type="submission" date="2016-06" db="EMBL/GenBank/DDBJ databases">
        <title>Comparative genomics of the ectomycorrhizal sister species Rhizopogon vinicolor and Rhizopogon vesiculosus (Basidiomycota: Boletales) reveals a divergence of the mating type B locus.</title>
        <authorList>
            <consortium name="DOE Joint Genome Institute"/>
            <person name="Mujic A.B."/>
            <person name="Kuo A."/>
            <person name="Tritt A."/>
            <person name="Lipzen A."/>
            <person name="Chen C."/>
            <person name="Johnson J."/>
            <person name="Sharma A."/>
            <person name="Barry K."/>
            <person name="Grigoriev I.V."/>
            <person name="Spatafora J.W."/>
        </authorList>
    </citation>
    <scope>NUCLEOTIDE SEQUENCE [LARGE SCALE GENOMIC DNA]</scope>
    <source>
        <strain evidence="6 7">AM-OR11-026</strain>
    </source>
</reference>